<dbReference type="EMBL" id="AC147925">
    <property type="protein sequence ID" value="AAX96175.1"/>
    <property type="molecule type" value="Genomic_DNA"/>
</dbReference>
<evidence type="ECO:0000313" key="2">
    <source>
        <dbReference type="Proteomes" id="UP000000763"/>
    </source>
</evidence>
<evidence type="ECO:0000313" key="1">
    <source>
        <dbReference type="EMBL" id="AAX96175.1"/>
    </source>
</evidence>
<proteinExistence type="predicted"/>
<sequence length="192" mass="21088">MAVLWAGLSGLGAYGHLNARKKITREMFSKIDLRMQCNHAEVRDASSAGGHSCESCPVVLELHMLREPAAFGLPTRSDIDYCQLIQDYGSAGATIGLRIRRVEDLSLQETEAAESGSCPPLYKRILQGSNRNVGHKLLVKDNAGCLRGQCAARARCALLPTPTPPVQPRLQVPPLVLMISMIFVTWLDIWIH</sequence>
<protein>
    <submittedName>
        <fullName evidence="1">Uncharacterized protein</fullName>
    </submittedName>
</protein>
<accession>Q2R553</accession>
<dbReference type="Proteomes" id="UP000000763">
    <property type="component" value="Chromosome 11"/>
</dbReference>
<name>Q2R553_ORYSJ</name>
<dbReference type="AlphaFoldDB" id="Q2R553"/>
<reference evidence="2" key="1">
    <citation type="journal article" date="2005" name="Nature">
        <title>The map-based sequence of the rice genome.</title>
        <authorList>
            <consortium name="International rice genome sequencing project (IRGSP)"/>
            <person name="Matsumoto T."/>
            <person name="Wu J."/>
            <person name="Kanamori H."/>
            <person name="Katayose Y."/>
            <person name="Fujisawa M."/>
            <person name="Namiki N."/>
            <person name="Mizuno H."/>
            <person name="Yamamoto K."/>
            <person name="Antonio B.A."/>
            <person name="Baba T."/>
            <person name="Sakata K."/>
            <person name="Nagamura Y."/>
            <person name="Aoki H."/>
            <person name="Arikawa K."/>
            <person name="Arita K."/>
            <person name="Bito T."/>
            <person name="Chiden Y."/>
            <person name="Fujitsuka N."/>
            <person name="Fukunaka R."/>
            <person name="Hamada M."/>
            <person name="Harada C."/>
            <person name="Hayashi A."/>
            <person name="Hijishita S."/>
            <person name="Honda M."/>
            <person name="Hosokawa S."/>
            <person name="Ichikawa Y."/>
            <person name="Idonuma A."/>
            <person name="Iijima M."/>
            <person name="Ikeda M."/>
            <person name="Ikeno M."/>
            <person name="Ito K."/>
            <person name="Ito S."/>
            <person name="Ito T."/>
            <person name="Ito Y."/>
            <person name="Ito Y."/>
            <person name="Iwabuchi A."/>
            <person name="Kamiya K."/>
            <person name="Karasawa W."/>
            <person name="Kurita K."/>
            <person name="Katagiri S."/>
            <person name="Kikuta A."/>
            <person name="Kobayashi H."/>
            <person name="Kobayashi N."/>
            <person name="Machita K."/>
            <person name="Maehara T."/>
            <person name="Masukawa M."/>
            <person name="Mizubayashi T."/>
            <person name="Mukai Y."/>
            <person name="Nagasaki H."/>
            <person name="Nagata Y."/>
            <person name="Naito S."/>
            <person name="Nakashima M."/>
            <person name="Nakama Y."/>
            <person name="Nakamichi Y."/>
            <person name="Nakamura M."/>
            <person name="Meguro A."/>
            <person name="Negishi M."/>
            <person name="Ohta I."/>
            <person name="Ohta T."/>
            <person name="Okamoto M."/>
            <person name="Ono N."/>
            <person name="Saji S."/>
            <person name="Sakaguchi M."/>
            <person name="Sakai K."/>
            <person name="Shibata M."/>
            <person name="Shimokawa T."/>
            <person name="Song J."/>
            <person name="Takazaki Y."/>
            <person name="Terasawa K."/>
            <person name="Tsugane M."/>
            <person name="Tsuji K."/>
            <person name="Ueda S."/>
            <person name="Waki K."/>
            <person name="Yamagata H."/>
            <person name="Yamamoto M."/>
            <person name="Yamamoto S."/>
            <person name="Yamane H."/>
            <person name="Yoshiki S."/>
            <person name="Yoshihara R."/>
            <person name="Yukawa K."/>
            <person name="Zhong H."/>
            <person name="Yano M."/>
            <person name="Yuan Q."/>
            <person name="Ouyang S."/>
            <person name="Liu J."/>
            <person name="Jones K.M."/>
            <person name="Gansberger K."/>
            <person name="Moffat K."/>
            <person name="Hill J."/>
            <person name="Bera J."/>
            <person name="Fadrosh D."/>
            <person name="Jin S."/>
            <person name="Johri S."/>
            <person name="Kim M."/>
            <person name="Overton L."/>
            <person name="Reardon M."/>
            <person name="Tsitrin T."/>
            <person name="Vuong H."/>
            <person name="Weaver B."/>
            <person name="Ciecko A."/>
            <person name="Tallon L."/>
            <person name="Jackson J."/>
            <person name="Pai G."/>
            <person name="Aken S.V."/>
            <person name="Utterback T."/>
            <person name="Reidmuller S."/>
            <person name="Feldblyum T."/>
            <person name="Hsiao J."/>
            <person name="Zismann V."/>
            <person name="Iobst S."/>
            <person name="de Vazeille A.R."/>
            <person name="Buell C.R."/>
            <person name="Ying K."/>
            <person name="Li Y."/>
            <person name="Lu T."/>
            <person name="Huang Y."/>
            <person name="Zhao Q."/>
            <person name="Feng Q."/>
            <person name="Zhang L."/>
            <person name="Zhu J."/>
            <person name="Weng Q."/>
            <person name="Mu J."/>
            <person name="Lu Y."/>
            <person name="Fan D."/>
            <person name="Liu Y."/>
            <person name="Guan J."/>
            <person name="Zhang Y."/>
            <person name="Yu S."/>
            <person name="Liu X."/>
            <person name="Zhang Y."/>
            <person name="Hong G."/>
            <person name="Han B."/>
            <person name="Choisne N."/>
            <person name="Demange N."/>
            <person name="Orjeda G."/>
            <person name="Samain S."/>
            <person name="Cattolico L."/>
            <person name="Pelletier E."/>
            <person name="Couloux A."/>
            <person name="Segurens B."/>
            <person name="Wincker P."/>
            <person name="D'Hont A."/>
            <person name="Scarpelli C."/>
            <person name="Weissenbach J."/>
            <person name="Salanoubat M."/>
            <person name="Quetier F."/>
            <person name="Yu Y."/>
            <person name="Kim H.R."/>
            <person name="Rambo T."/>
            <person name="Currie J."/>
            <person name="Collura K."/>
            <person name="Luo M."/>
            <person name="Yang T."/>
            <person name="Ammiraju J.S.S."/>
            <person name="Engler F."/>
            <person name="Soderlund C."/>
            <person name="Wing R.A."/>
            <person name="Palmer L.E."/>
            <person name="de la Bastide M."/>
            <person name="Spiegel L."/>
            <person name="Nascimento L."/>
            <person name="Zutavern T."/>
            <person name="O'Shaughnessy A."/>
            <person name="Dike S."/>
            <person name="Dedhia N."/>
            <person name="Preston R."/>
            <person name="Balija V."/>
            <person name="McCombie W.R."/>
            <person name="Chow T."/>
            <person name="Chen H."/>
            <person name="Chung M."/>
            <person name="Chen C."/>
            <person name="Shaw J."/>
            <person name="Wu H."/>
            <person name="Hsiao K."/>
            <person name="Chao Y."/>
            <person name="Chu M."/>
            <person name="Cheng C."/>
            <person name="Hour A."/>
            <person name="Lee P."/>
            <person name="Lin S."/>
            <person name="Lin Y."/>
            <person name="Liou J."/>
            <person name="Liu S."/>
            <person name="Hsing Y."/>
            <person name="Raghuvanshi S."/>
            <person name="Mohanty A."/>
            <person name="Bharti A.K."/>
            <person name="Gaur A."/>
            <person name="Gupta V."/>
            <person name="Kumar D."/>
            <person name="Ravi V."/>
            <person name="Vij S."/>
            <person name="Kapur A."/>
            <person name="Khurana P."/>
            <person name="Khurana P."/>
            <person name="Khurana J.P."/>
            <person name="Tyagi A.K."/>
            <person name="Gaikwad K."/>
            <person name="Singh A."/>
            <person name="Dalal V."/>
            <person name="Srivastava S."/>
            <person name="Dixit A."/>
            <person name="Pal A.K."/>
            <person name="Ghazi I.A."/>
            <person name="Yadav M."/>
            <person name="Pandit A."/>
            <person name="Bhargava A."/>
            <person name="Sureshbabu K."/>
            <person name="Batra K."/>
            <person name="Sharma T.R."/>
            <person name="Mohapatra T."/>
            <person name="Singh N.K."/>
            <person name="Messing J."/>
            <person name="Nelson A.B."/>
            <person name="Fuks G."/>
            <person name="Kavchok S."/>
            <person name="Keizer G."/>
            <person name="Linton E."/>
            <person name="Llaca V."/>
            <person name="Song R."/>
            <person name="Tanyolac B."/>
            <person name="Young S."/>
            <person name="Ho-Il K."/>
            <person name="Hahn J.H."/>
            <person name="Sangsakoo G."/>
            <person name="Vanavichit A."/>
            <person name="de Mattos Luiz.A.T."/>
            <person name="Zimmer P.D."/>
            <person name="Malone G."/>
            <person name="Dellagostin O."/>
            <person name="de Oliveira A.C."/>
            <person name="Bevan M."/>
            <person name="Bancroft I."/>
            <person name="Minx P."/>
            <person name="Cordum H."/>
            <person name="Wilson R."/>
            <person name="Cheng Z."/>
            <person name="Jin W."/>
            <person name="Jiang J."/>
            <person name="Leong S.A."/>
            <person name="Iwama H."/>
            <person name="Gojobori T."/>
            <person name="Itoh T."/>
            <person name="Niimura Y."/>
            <person name="Fujii Y."/>
            <person name="Habara T."/>
            <person name="Sakai H."/>
            <person name="Sato Y."/>
            <person name="Wilson G."/>
            <person name="Kumar K."/>
            <person name="McCouch S."/>
            <person name="Juretic N."/>
            <person name="Hoen D."/>
            <person name="Wright S."/>
            <person name="Bruskiewich R."/>
            <person name="Bureau T."/>
            <person name="Miyao A."/>
            <person name="Hirochika H."/>
            <person name="Nishikawa T."/>
            <person name="Kadowaki K."/>
            <person name="Sugiura M."/>
            <person name="Burr B."/>
            <person name="Sasaki T."/>
        </authorList>
    </citation>
    <scope>NUCLEOTIDE SEQUENCE [LARGE SCALE GENOMIC DNA]</scope>
    <source>
        <strain evidence="2">cv. Nipponbare</strain>
    </source>
</reference>
<gene>
    <name evidence="1" type="ordered locus">LOC_Os11g26200</name>
</gene>
<organism evidence="1 2">
    <name type="scientific">Oryza sativa subsp. japonica</name>
    <name type="common">Rice</name>
    <dbReference type="NCBI Taxonomy" id="39947"/>
    <lineage>
        <taxon>Eukaryota</taxon>
        <taxon>Viridiplantae</taxon>
        <taxon>Streptophyta</taxon>
        <taxon>Embryophyta</taxon>
        <taxon>Tracheophyta</taxon>
        <taxon>Spermatophyta</taxon>
        <taxon>Magnoliopsida</taxon>
        <taxon>Liliopsida</taxon>
        <taxon>Poales</taxon>
        <taxon>Poaceae</taxon>
        <taxon>BOP clade</taxon>
        <taxon>Oryzoideae</taxon>
        <taxon>Oryzeae</taxon>
        <taxon>Oryzinae</taxon>
        <taxon>Oryza</taxon>
        <taxon>Oryza sativa</taxon>
    </lineage>
</organism>
<reference evidence="2" key="2">
    <citation type="journal article" date="2008" name="Nucleic Acids Res.">
        <title>The rice annotation project database (RAP-DB): 2008 update.</title>
        <authorList>
            <consortium name="The rice annotation project (RAP)"/>
        </authorList>
    </citation>
    <scope>GENOME REANNOTATION</scope>
    <source>
        <strain evidence="2">cv. Nipponbare</strain>
    </source>
</reference>